<feature type="transmembrane region" description="Helical" evidence="1">
    <location>
        <begin position="265"/>
        <end position="285"/>
    </location>
</feature>
<evidence type="ECO:0008006" key="5">
    <source>
        <dbReference type="Google" id="ProtNLM"/>
    </source>
</evidence>
<feature type="chain" id="PRO_5002509583" description="Tetratricopeptide repeat protein" evidence="2">
    <location>
        <begin position="23"/>
        <end position="304"/>
    </location>
</feature>
<dbReference type="Proteomes" id="UP000034883">
    <property type="component" value="Chromosome"/>
</dbReference>
<keyword evidence="1" id="KW-1133">Transmembrane helix</keyword>
<protein>
    <recommendedName>
        <fullName evidence="5">Tetratricopeptide repeat protein</fullName>
    </recommendedName>
</protein>
<keyword evidence="1" id="KW-0472">Membrane</keyword>
<keyword evidence="4" id="KW-1185">Reference proteome</keyword>
<reference evidence="3 4" key="1">
    <citation type="submission" date="2015-03" db="EMBL/GenBank/DDBJ databases">
        <title>Genome assembly of Sandaracinus amylolyticus DSM 53668.</title>
        <authorList>
            <person name="Sharma G."/>
            <person name="Subramanian S."/>
        </authorList>
    </citation>
    <scope>NUCLEOTIDE SEQUENCE [LARGE SCALE GENOMIC DNA]</scope>
    <source>
        <strain evidence="3 4">DSM 53668</strain>
    </source>
</reference>
<dbReference type="KEGG" id="samy:DB32_005743"/>
<evidence type="ECO:0000313" key="4">
    <source>
        <dbReference type="Proteomes" id="UP000034883"/>
    </source>
</evidence>
<keyword evidence="2" id="KW-0732">Signal</keyword>
<proteinExistence type="predicted"/>
<keyword evidence="1" id="KW-0812">Transmembrane</keyword>
<accession>A0A0F6SGF3</accession>
<dbReference type="AlphaFoldDB" id="A0A0F6SGF3"/>
<name>A0A0F6SGF3_9BACT</name>
<feature type="signal peptide" evidence="2">
    <location>
        <begin position="1"/>
        <end position="22"/>
    </location>
</feature>
<sequence length="304" mass="31512">MRTLVASLAISISLWLTGVAAAQDASPDVALGQARELVLYARYPEAITAGQALLARTDLSATQRNATLELIATAQIANRQPADARQTLATLYARDPGHRLSDPDASPPVISAFARAREARPQPIALGLQHESPGTLARREPPVIELRVGDGADAVSEVRLAYRTAGEPGYSQVVMNPRSGTWTARIPVVGTSDRALDVAYYLTVLAPSGAELGRVGSDAEPLQLRIPAEVPDPRGVAIAANGEGGVPLDGTERDGGGGSVAEEPWFWVIIGVLVAGGVAAGVIVATQPAGGPDQGTLGTVTLMR</sequence>
<evidence type="ECO:0000313" key="3">
    <source>
        <dbReference type="EMBL" id="AKF08594.1"/>
    </source>
</evidence>
<gene>
    <name evidence="3" type="ORF">DB32_005743</name>
</gene>
<dbReference type="RefSeq" id="WP_053235718.1">
    <property type="nucleotide sequence ID" value="NZ_CP011125.1"/>
</dbReference>
<dbReference type="EMBL" id="CP011125">
    <property type="protein sequence ID" value="AKF08594.1"/>
    <property type="molecule type" value="Genomic_DNA"/>
</dbReference>
<dbReference type="STRING" id="927083.DB32_005743"/>
<evidence type="ECO:0000256" key="1">
    <source>
        <dbReference type="SAM" id="Phobius"/>
    </source>
</evidence>
<evidence type="ECO:0000256" key="2">
    <source>
        <dbReference type="SAM" id="SignalP"/>
    </source>
</evidence>
<organism evidence="3 4">
    <name type="scientific">Sandaracinus amylolyticus</name>
    <dbReference type="NCBI Taxonomy" id="927083"/>
    <lineage>
        <taxon>Bacteria</taxon>
        <taxon>Pseudomonadati</taxon>
        <taxon>Myxococcota</taxon>
        <taxon>Polyangia</taxon>
        <taxon>Polyangiales</taxon>
        <taxon>Sandaracinaceae</taxon>
        <taxon>Sandaracinus</taxon>
    </lineage>
</organism>